<evidence type="ECO:0000256" key="2">
    <source>
        <dbReference type="ARBA" id="ARBA00022840"/>
    </source>
</evidence>
<evidence type="ECO:0000256" key="1">
    <source>
        <dbReference type="ARBA" id="ARBA00022741"/>
    </source>
</evidence>
<proteinExistence type="predicted"/>
<dbReference type="PANTHER" id="PTHR43038:SF3">
    <property type="entry name" value="ABC TRANSPORTER G FAMILY MEMBER 20 ISOFORM X1"/>
    <property type="match status" value="1"/>
</dbReference>
<keyword evidence="2 4" id="KW-0067">ATP-binding</keyword>
<dbReference type="CDD" id="cd03230">
    <property type="entry name" value="ABC_DR_subfamily_A"/>
    <property type="match status" value="1"/>
</dbReference>
<dbReference type="InterPro" id="IPR003439">
    <property type="entry name" value="ABC_transporter-like_ATP-bd"/>
</dbReference>
<feature type="domain" description="ABC transporter" evidence="3">
    <location>
        <begin position="5"/>
        <end position="234"/>
    </location>
</feature>
<dbReference type="GO" id="GO:0005524">
    <property type="term" value="F:ATP binding"/>
    <property type="evidence" value="ECO:0007669"/>
    <property type="project" value="UniProtKB-KW"/>
</dbReference>
<gene>
    <name evidence="4" type="ORF">XD66_1072</name>
</gene>
<dbReference type="AlphaFoldDB" id="A0A117LB19"/>
<dbReference type="InterPro" id="IPR027417">
    <property type="entry name" value="P-loop_NTPase"/>
</dbReference>
<reference evidence="5" key="1">
    <citation type="journal article" date="2015" name="MBio">
        <title>Genome-Resolved Metagenomic Analysis Reveals Roles for Candidate Phyla and Other Microbial Community Members in Biogeochemical Transformations in Oil Reservoirs.</title>
        <authorList>
            <person name="Hu P."/>
            <person name="Tom L."/>
            <person name="Singh A."/>
            <person name="Thomas B.C."/>
            <person name="Baker B.J."/>
            <person name="Piceno Y.M."/>
            <person name="Andersen G.L."/>
            <person name="Banfield J.F."/>
        </authorList>
    </citation>
    <scope>NUCLEOTIDE SEQUENCE [LARGE SCALE GENOMIC DNA]</scope>
</reference>
<dbReference type="EMBL" id="LGFO01000138">
    <property type="protein sequence ID" value="KUK36221.1"/>
    <property type="molecule type" value="Genomic_DNA"/>
</dbReference>
<dbReference type="InterPro" id="IPR017871">
    <property type="entry name" value="ABC_transporter-like_CS"/>
</dbReference>
<sequence>MIPVVVTRGLTRVFGDFTAVDGLTMEIRPGEVFGLLGPNGAGKSTVIRMLCGILTPTSGSGKVLGYDLFRESEKIKKRIGYMSQKFSLYEDLTVRENLEFYAGVYGIPRREREERIRRLVTLAGLAGRERELVGHLSGGWRQRLALSCALIGEPAMVFLDEPTSGVSPTARREFFAIIRGLAAAGTTVLVTTHFMDEAERCTRIAFLSEGKLLALDTPGRLKENVLNGCLVELEVPDPVERMRELEQLECVKECSLHGRLLHVLLVGEEYLGMFSRFTGGRVNRITPSLDDVFVALARRRRREEGGL</sequence>
<accession>A0A117LB19</accession>
<evidence type="ECO:0000313" key="5">
    <source>
        <dbReference type="Proteomes" id="UP000053326"/>
    </source>
</evidence>
<keyword evidence="1" id="KW-0547">Nucleotide-binding</keyword>
<dbReference type="PROSITE" id="PS00211">
    <property type="entry name" value="ABC_TRANSPORTER_1"/>
    <property type="match status" value="1"/>
</dbReference>
<dbReference type="SMART" id="SM00382">
    <property type="entry name" value="AAA"/>
    <property type="match status" value="1"/>
</dbReference>
<protein>
    <submittedName>
        <fullName evidence="4">ABC transporter ATP-binding protein YbhF</fullName>
    </submittedName>
</protein>
<evidence type="ECO:0000259" key="3">
    <source>
        <dbReference type="PROSITE" id="PS50893"/>
    </source>
</evidence>
<dbReference type="Proteomes" id="UP000053326">
    <property type="component" value="Unassembled WGS sequence"/>
</dbReference>
<dbReference type="PROSITE" id="PS50893">
    <property type="entry name" value="ABC_TRANSPORTER_2"/>
    <property type="match status" value="1"/>
</dbReference>
<evidence type="ECO:0000313" key="4">
    <source>
        <dbReference type="EMBL" id="KUK36221.1"/>
    </source>
</evidence>
<comment type="caution">
    <text evidence="4">The sequence shown here is derived from an EMBL/GenBank/DDBJ whole genome shotgun (WGS) entry which is preliminary data.</text>
</comment>
<dbReference type="Pfam" id="PF00005">
    <property type="entry name" value="ABC_tran"/>
    <property type="match status" value="1"/>
</dbReference>
<organism evidence="4 5">
    <name type="scientific">Thermacetogenium phaeum</name>
    <dbReference type="NCBI Taxonomy" id="85874"/>
    <lineage>
        <taxon>Bacteria</taxon>
        <taxon>Bacillati</taxon>
        <taxon>Bacillota</taxon>
        <taxon>Clostridia</taxon>
        <taxon>Thermoanaerobacterales</taxon>
        <taxon>Thermoanaerobacteraceae</taxon>
        <taxon>Thermacetogenium</taxon>
    </lineage>
</organism>
<dbReference type="Gene3D" id="3.40.50.300">
    <property type="entry name" value="P-loop containing nucleotide triphosphate hydrolases"/>
    <property type="match status" value="1"/>
</dbReference>
<dbReference type="PANTHER" id="PTHR43038">
    <property type="entry name" value="ATP-BINDING CASSETTE, SUB-FAMILY H, MEMBER 1"/>
    <property type="match status" value="1"/>
</dbReference>
<name>A0A117LB19_9THEO</name>
<dbReference type="SUPFAM" id="SSF52540">
    <property type="entry name" value="P-loop containing nucleoside triphosphate hydrolases"/>
    <property type="match status" value="1"/>
</dbReference>
<dbReference type="GO" id="GO:0016887">
    <property type="term" value="F:ATP hydrolysis activity"/>
    <property type="evidence" value="ECO:0007669"/>
    <property type="project" value="InterPro"/>
</dbReference>
<dbReference type="InterPro" id="IPR003593">
    <property type="entry name" value="AAA+_ATPase"/>
</dbReference>